<proteinExistence type="predicted"/>
<feature type="compositionally biased region" description="Basic and acidic residues" evidence="1">
    <location>
        <begin position="75"/>
        <end position="91"/>
    </location>
</feature>
<dbReference type="PaxDb" id="39947-A0A0P0VH69"/>
<evidence type="ECO:0000256" key="1">
    <source>
        <dbReference type="SAM" id="MobiDB-lite"/>
    </source>
</evidence>
<dbReference type="EMBL" id="AP014958">
    <property type="protein sequence ID" value="BAS77952.1"/>
    <property type="molecule type" value="Genomic_DNA"/>
</dbReference>
<protein>
    <submittedName>
        <fullName evidence="2">Os02g0255951 protein</fullName>
    </submittedName>
</protein>
<sequence>MPCSLMKGASDYCNIYVVAKGKSVNVRLAKCGVAALPLLPTRSPLASERCSLFAARLRRPTVRSVDAAVGRRRAAGQDDGHHRHSNLKEKQRTIYIPSVSKKRKKKLLVQIKSATLKFPI</sequence>
<reference evidence="2 3" key="3">
    <citation type="journal article" date="2013" name="Rice">
        <title>Improvement of the Oryza sativa Nipponbare reference genome using next generation sequence and optical map data.</title>
        <authorList>
            <person name="Kawahara Y."/>
            <person name="de la Bastide M."/>
            <person name="Hamilton J.P."/>
            <person name="Kanamori H."/>
            <person name="McCombie W.R."/>
            <person name="Ouyang S."/>
            <person name="Schwartz D.C."/>
            <person name="Tanaka T."/>
            <person name="Wu J."/>
            <person name="Zhou S."/>
            <person name="Childs K.L."/>
            <person name="Davidson R.M."/>
            <person name="Lin H."/>
            <person name="Quesada-Ocampo L."/>
            <person name="Vaillancourt B."/>
            <person name="Sakai H."/>
            <person name="Lee S.S."/>
            <person name="Kim J."/>
            <person name="Numa H."/>
            <person name="Itoh T."/>
            <person name="Buell C.R."/>
            <person name="Matsumoto T."/>
        </authorList>
    </citation>
    <scope>NUCLEOTIDE SEQUENCE [LARGE SCALE GENOMIC DNA]</scope>
    <source>
        <strain evidence="3">cv. Nipponbare</strain>
    </source>
</reference>
<organism evidence="2 3">
    <name type="scientific">Oryza sativa subsp. japonica</name>
    <name type="common">Rice</name>
    <dbReference type="NCBI Taxonomy" id="39947"/>
    <lineage>
        <taxon>Eukaryota</taxon>
        <taxon>Viridiplantae</taxon>
        <taxon>Streptophyta</taxon>
        <taxon>Embryophyta</taxon>
        <taxon>Tracheophyta</taxon>
        <taxon>Spermatophyta</taxon>
        <taxon>Magnoliopsida</taxon>
        <taxon>Liliopsida</taxon>
        <taxon>Poales</taxon>
        <taxon>Poaceae</taxon>
        <taxon>BOP clade</taxon>
        <taxon>Oryzoideae</taxon>
        <taxon>Oryzeae</taxon>
        <taxon>Oryzinae</taxon>
        <taxon>Oryza</taxon>
        <taxon>Oryza sativa</taxon>
    </lineage>
</organism>
<name>A0A0P0VH69_ORYSJ</name>
<dbReference type="Proteomes" id="UP000059680">
    <property type="component" value="Chromosome 2"/>
</dbReference>
<reference evidence="3" key="1">
    <citation type="journal article" date="2005" name="Nature">
        <title>The map-based sequence of the rice genome.</title>
        <authorList>
            <consortium name="International rice genome sequencing project (IRGSP)"/>
            <person name="Matsumoto T."/>
            <person name="Wu J."/>
            <person name="Kanamori H."/>
            <person name="Katayose Y."/>
            <person name="Fujisawa M."/>
            <person name="Namiki N."/>
            <person name="Mizuno H."/>
            <person name="Yamamoto K."/>
            <person name="Antonio B.A."/>
            <person name="Baba T."/>
            <person name="Sakata K."/>
            <person name="Nagamura Y."/>
            <person name="Aoki H."/>
            <person name="Arikawa K."/>
            <person name="Arita K."/>
            <person name="Bito T."/>
            <person name="Chiden Y."/>
            <person name="Fujitsuka N."/>
            <person name="Fukunaka R."/>
            <person name="Hamada M."/>
            <person name="Harada C."/>
            <person name="Hayashi A."/>
            <person name="Hijishita S."/>
            <person name="Honda M."/>
            <person name="Hosokawa S."/>
            <person name="Ichikawa Y."/>
            <person name="Idonuma A."/>
            <person name="Iijima M."/>
            <person name="Ikeda M."/>
            <person name="Ikeno M."/>
            <person name="Ito K."/>
            <person name="Ito S."/>
            <person name="Ito T."/>
            <person name="Ito Y."/>
            <person name="Ito Y."/>
            <person name="Iwabuchi A."/>
            <person name="Kamiya K."/>
            <person name="Karasawa W."/>
            <person name="Kurita K."/>
            <person name="Katagiri S."/>
            <person name="Kikuta A."/>
            <person name="Kobayashi H."/>
            <person name="Kobayashi N."/>
            <person name="Machita K."/>
            <person name="Maehara T."/>
            <person name="Masukawa M."/>
            <person name="Mizubayashi T."/>
            <person name="Mukai Y."/>
            <person name="Nagasaki H."/>
            <person name="Nagata Y."/>
            <person name="Naito S."/>
            <person name="Nakashima M."/>
            <person name="Nakama Y."/>
            <person name="Nakamichi Y."/>
            <person name="Nakamura M."/>
            <person name="Meguro A."/>
            <person name="Negishi M."/>
            <person name="Ohta I."/>
            <person name="Ohta T."/>
            <person name="Okamoto M."/>
            <person name="Ono N."/>
            <person name="Saji S."/>
            <person name="Sakaguchi M."/>
            <person name="Sakai K."/>
            <person name="Shibata M."/>
            <person name="Shimokawa T."/>
            <person name="Song J."/>
            <person name="Takazaki Y."/>
            <person name="Terasawa K."/>
            <person name="Tsugane M."/>
            <person name="Tsuji K."/>
            <person name="Ueda S."/>
            <person name="Waki K."/>
            <person name="Yamagata H."/>
            <person name="Yamamoto M."/>
            <person name="Yamamoto S."/>
            <person name="Yamane H."/>
            <person name="Yoshiki S."/>
            <person name="Yoshihara R."/>
            <person name="Yukawa K."/>
            <person name="Zhong H."/>
            <person name="Yano M."/>
            <person name="Yuan Q."/>
            <person name="Ouyang S."/>
            <person name="Liu J."/>
            <person name="Jones K.M."/>
            <person name="Gansberger K."/>
            <person name="Moffat K."/>
            <person name="Hill J."/>
            <person name="Bera J."/>
            <person name="Fadrosh D."/>
            <person name="Jin S."/>
            <person name="Johri S."/>
            <person name="Kim M."/>
            <person name="Overton L."/>
            <person name="Reardon M."/>
            <person name="Tsitrin T."/>
            <person name="Vuong H."/>
            <person name="Weaver B."/>
            <person name="Ciecko A."/>
            <person name="Tallon L."/>
            <person name="Jackson J."/>
            <person name="Pai G."/>
            <person name="Aken S.V."/>
            <person name="Utterback T."/>
            <person name="Reidmuller S."/>
            <person name="Feldblyum T."/>
            <person name="Hsiao J."/>
            <person name="Zismann V."/>
            <person name="Iobst S."/>
            <person name="de Vazeille A.R."/>
            <person name="Buell C.R."/>
            <person name="Ying K."/>
            <person name="Li Y."/>
            <person name="Lu T."/>
            <person name="Huang Y."/>
            <person name="Zhao Q."/>
            <person name="Feng Q."/>
            <person name="Zhang L."/>
            <person name="Zhu J."/>
            <person name="Weng Q."/>
            <person name="Mu J."/>
            <person name="Lu Y."/>
            <person name="Fan D."/>
            <person name="Liu Y."/>
            <person name="Guan J."/>
            <person name="Zhang Y."/>
            <person name="Yu S."/>
            <person name="Liu X."/>
            <person name="Zhang Y."/>
            <person name="Hong G."/>
            <person name="Han B."/>
            <person name="Choisne N."/>
            <person name="Demange N."/>
            <person name="Orjeda G."/>
            <person name="Samain S."/>
            <person name="Cattolico L."/>
            <person name="Pelletier E."/>
            <person name="Couloux A."/>
            <person name="Segurens B."/>
            <person name="Wincker P."/>
            <person name="D'Hont A."/>
            <person name="Scarpelli C."/>
            <person name="Weissenbach J."/>
            <person name="Salanoubat M."/>
            <person name="Quetier F."/>
            <person name="Yu Y."/>
            <person name="Kim H.R."/>
            <person name="Rambo T."/>
            <person name="Currie J."/>
            <person name="Collura K."/>
            <person name="Luo M."/>
            <person name="Yang T."/>
            <person name="Ammiraju J.S.S."/>
            <person name="Engler F."/>
            <person name="Soderlund C."/>
            <person name="Wing R.A."/>
            <person name="Palmer L.E."/>
            <person name="de la Bastide M."/>
            <person name="Spiegel L."/>
            <person name="Nascimento L."/>
            <person name="Zutavern T."/>
            <person name="O'Shaughnessy A."/>
            <person name="Dike S."/>
            <person name="Dedhia N."/>
            <person name="Preston R."/>
            <person name="Balija V."/>
            <person name="McCombie W.R."/>
            <person name="Chow T."/>
            <person name="Chen H."/>
            <person name="Chung M."/>
            <person name="Chen C."/>
            <person name="Shaw J."/>
            <person name="Wu H."/>
            <person name="Hsiao K."/>
            <person name="Chao Y."/>
            <person name="Chu M."/>
            <person name="Cheng C."/>
            <person name="Hour A."/>
            <person name="Lee P."/>
            <person name="Lin S."/>
            <person name="Lin Y."/>
            <person name="Liou J."/>
            <person name="Liu S."/>
            <person name="Hsing Y."/>
            <person name="Raghuvanshi S."/>
            <person name="Mohanty A."/>
            <person name="Bharti A.K."/>
            <person name="Gaur A."/>
            <person name="Gupta V."/>
            <person name="Kumar D."/>
            <person name="Ravi V."/>
            <person name="Vij S."/>
            <person name="Kapur A."/>
            <person name="Khurana P."/>
            <person name="Khurana P."/>
            <person name="Khurana J.P."/>
            <person name="Tyagi A.K."/>
            <person name="Gaikwad K."/>
            <person name="Singh A."/>
            <person name="Dalal V."/>
            <person name="Srivastava S."/>
            <person name="Dixit A."/>
            <person name="Pal A.K."/>
            <person name="Ghazi I.A."/>
            <person name="Yadav M."/>
            <person name="Pandit A."/>
            <person name="Bhargava A."/>
            <person name="Sureshbabu K."/>
            <person name="Batra K."/>
            <person name="Sharma T.R."/>
            <person name="Mohapatra T."/>
            <person name="Singh N.K."/>
            <person name="Messing J."/>
            <person name="Nelson A.B."/>
            <person name="Fuks G."/>
            <person name="Kavchok S."/>
            <person name="Keizer G."/>
            <person name="Linton E."/>
            <person name="Llaca V."/>
            <person name="Song R."/>
            <person name="Tanyolac B."/>
            <person name="Young S."/>
            <person name="Ho-Il K."/>
            <person name="Hahn J.H."/>
            <person name="Sangsakoo G."/>
            <person name="Vanavichit A."/>
            <person name="de Mattos Luiz.A.T."/>
            <person name="Zimmer P.D."/>
            <person name="Malone G."/>
            <person name="Dellagostin O."/>
            <person name="de Oliveira A.C."/>
            <person name="Bevan M."/>
            <person name="Bancroft I."/>
            <person name="Minx P."/>
            <person name="Cordum H."/>
            <person name="Wilson R."/>
            <person name="Cheng Z."/>
            <person name="Jin W."/>
            <person name="Jiang J."/>
            <person name="Leong S.A."/>
            <person name="Iwama H."/>
            <person name="Gojobori T."/>
            <person name="Itoh T."/>
            <person name="Niimura Y."/>
            <person name="Fujii Y."/>
            <person name="Habara T."/>
            <person name="Sakai H."/>
            <person name="Sato Y."/>
            <person name="Wilson G."/>
            <person name="Kumar K."/>
            <person name="McCouch S."/>
            <person name="Juretic N."/>
            <person name="Hoen D."/>
            <person name="Wright S."/>
            <person name="Bruskiewich R."/>
            <person name="Bureau T."/>
            <person name="Miyao A."/>
            <person name="Hirochika H."/>
            <person name="Nishikawa T."/>
            <person name="Kadowaki K."/>
            <person name="Sugiura M."/>
            <person name="Burr B."/>
            <person name="Sasaki T."/>
        </authorList>
    </citation>
    <scope>NUCLEOTIDE SEQUENCE [LARGE SCALE GENOMIC DNA]</scope>
    <source>
        <strain evidence="3">cv. Nipponbare</strain>
    </source>
</reference>
<feature type="region of interest" description="Disordered" evidence="1">
    <location>
        <begin position="68"/>
        <end position="91"/>
    </location>
</feature>
<evidence type="ECO:0000313" key="3">
    <source>
        <dbReference type="Proteomes" id="UP000059680"/>
    </source>
</evidence>
<accession>A0A0P0VH69</accession>
<dbReference type="STRING" id="39947.A0A0P0VH69"/>
<keyword evidence="3" id="KW-1185">Reference proteome</keyword>
<reference evidence="2 3" key="2">
    <citation type="journal article" date="2013" name="Plant Cell Physiol.">
        <title>Rice Annotation Project Database (RAP-DB): an integrative and interactive database for rice genomics.</title>
        <authorList>
            <person name="Sakai H."/>
            <person name="Lee S.S."/>
            <person name="Tanaka T."/>
            <person name="Numa H."/>
            <person name="Kim J."/>
            <person name="Kawahara Y."/>
            <person name="Wakimoto H."/>
            <person name="Yang C.C."/>
            <person name="Iwamoto M."/>
            <person name="Abe T."/>
            <person name="Yamada Y."/>
            <person name="Muto A."/>
            <person name="Inokuchi H."/>
            <person name="Ikemura T."/>
            <person name="Matsumoto T."/>
            <person name="Sasaki T."/>
            <person name="Itoh T."/>
        </authorList>
    </citation>
    <scope>NUCLEOTIDE SEQUENCE [LARGE SCALE GENOMIC DNA]</scope>
    <source>
        <strain evidence="3">cv. Nipponbare</strain>
    </source>
</reference>
<evidence type="ECO:0000313" key="2">
    <source>
        <dbReference type="EMBL" id="BAS77952.1"/>
    </source>
</evidence>
<dbReference type="InParanoid" id="A0A0P0VH69"/>
<dbReference type="AlphaFoldDB" id="A0A0P0VH69"/>
<gene>
    <name evidence="2" type="ordered locus">Os02g0255951</name>
    <name evidence="2" type="ORF">OSNPB_020255951</name>
</gene>